<dbReference type="Proteomes" id="UP000287352">
    <property type="component" value="Unassembled WGS sequence"/>
</dbReference>
<evidence type="ECO:0000313" key="4">
    <source>
        <dbReference type="Proteomes" id="UP000287352"/>
    </source>
</evidence>
<dbReference type="AlphaFoldDB" id="A0A402A5C5"/>
<evidence type="ECO:0000259" key="2">
    <source>
        <dbReference type="Pfam" id="PF13476"/>
    </source>
</evidence>
<dbReference type="SUPFAM" id="SSF52540">
    <property type="entry name" value="P-loop containing nucleoside triphosphate hydrolases"/>
    <property type="match status" value="1"/>
</dbReference>
<dbReference type="Pfam" id="PF13476">
    <property type="entry name" value="AAA_23"/>
    <property type="match status" value="1"/>
</dbReference>
<dbReference type="PANTHER" id="PTHR32182:SF23">
    <property type="entry name" value="ATP BINDING PROTEIN"/>
    <property type="match status" value="1"/>
</dbReference>
<dbReference type="InterPro" id="IPR027417">
    <property type="entry name" value="P-loop_NTPase"/>
</dbReference>
<comment type="caution">
    <text evidence="3">The sequence shown here is derived from an EMBL/GenBank/DDBJ whole genome shotgun (WGS) entry which is preliminary data.</text>
</comment>
<dbReference type="GO" id="GO:0016887">
    <property type="term" value="F:ATP hydrolysis activity"/>
    <property type="evidence" value="ECO:0007669"/>
    <property type="project" value="InterPro"/>
</dbReference>
<dbReference type="GO" id="GO:0006302">
    <property type="term" value="P:double-strand break repair"/>
    <property type="evidence" value="ECO:0007669"/>
    <property type="project" value="InterPro"/>
</dbReference>
<keyword evidence="4" id="KW-1185">Reference proteome</keyword>
<evidence type="ECO:0000313" key="3">
    <source>
        <dbReference type="EMBL" id="GCE14344.1"/>
    </source>
</evidence>
<protein>
    <submittedName>
        <fullName evidence="3">Uncharacterized protein</fullName>
    </submittedName>
</protein>
<reference evidence="4" key="1">
    <citation type="submission" date="2018-12" db="EMBL/GenBank/DDBJ databases">
        <title>Tengunoibacter tsumagoiensis gen. nov., sp. nov., Dictyobacter kobayashii sp. nov., D. alpinus sp. nov., and D. joshuensis sp. nov. and description of Dictyobacteraceae fam. nov. within the order Ktedonobacterales isolated from Tengu-no-mugimeshi.</title>
        <authorList>
            <person name="Wang C.M."/>
            <person name="Zheng Y."/>
            <person name="Sakai Y."/>
            <person name="Toyoda A."/>
            <person name="Minakuchi Y."/>
            <person name="Abe K."/>
            <person name="Yokota A."/>
            <person name="Yabe S."/>
        </authorList>
    </citation>
    <scope>NUCLEOTIDE SEQUENCE [LARGE SCALE GENOMIC DNA]</scope>
    <source>
        <strain evidence="4">Uno3</strain>
    </source>
</reference>
<dbReference type="EMBL" id="BIFR01000001">
    <property type="protein sequence ID" value="GCE14344.1"/>
    <property type="molecule type" value="Genomic_DNA"/>
</dbReference>
<gene>
    <name evidence="3" type="ORF">KTT_42030</name>
</gene>
<dbReference type="RefSeq" id="WP_126581756.1">
    <property type="nucleotide sequence ID" value="NZ_BIFR01000001.1"/>
</dbReference>
<dbReference type="InterPro" id="IPR038729">
    <property type="entry name" value="Rad50/SbcC_AAA"/>
</dbReference>
<dbReference type="GO" id="GO:0000731">
    <property type="term" value="P:DNA synthesis involved in DNA repair"/>
    <property type="evidence" value="ECO:0007669"/>
    <property type="project" value="TreeGrafter"/>
</dbReference>
<feature type="domain" description="ATPase AAA-type core" evidence="1">
    <location>
        <begin position="451"/>
        <end position="542"/>
    </location>
</feature>
<name>A0A402A5C5_9CHLR</name>
<dbReference type="Gene3D" id="3.40.50.300">
    <property type="entry name" value="P-loop containing nucleotide triphosphate hydrolases"/>
    <property type="match status" value="2"/>
</dbReference>
<sequence length="652" mass="75010">MFFSTQQINQSLKKLSELNPFFGTVFLALSEFDLPENQVTILNFISIVDVFLQKYYKPDPSYGGFYTPFKTSNTRKRWNTYQYANSLHRVTVDTFSDTIIHPKGTREWGWKKDYVNILLDEHLKISRIPAFDLAVWLFRTREWKENVQPQEIINTLLMEFHITENAKRVFDTTSAPFHTKSFQKQPVDLAQLLDIIGLPPEKKATSRTREAYTSSLFHPLHIVEESGAKLQKLKLVEVGPAHELEIDLADRLNLITGDNALGKTFILECAWWSLTGTWASPYPALPHPRADYPHIAFQIARHAQDDHMQVATYNWRAQLWNEPKKRNVLPGLTMFSQADGSFAVWDPAKLDDTNYKNNAEEAFIRINTKAVWHGLRENINNKEIVRCRGLIDDWLTWQAAIDQTRFQAFQEALKALSPHPQSPLVPGEPMRIPDEERDVRDIPTLIFPYGAVPITLCSAGIKRIVALAYLLIWAWHEHVVSSDLIRESPQRSIVLLIDEMEAHLHPFWQRVIVPAITNVIQSLSSQVDIQVIIATHSPLVLASVEPLFDEEQDKLFHLRLDLDDGSVQLNEEIFVKRGRVDQWLMSDIFGLSQPRSLAAEQTIEKALAVQLDAHASTEQVAEISQRLQQVLAPDDDFWPLWLYFAQQKEVEL</sequence>
<dbReference type="Pfam" id="PF13304">
    <property type="entry name" value="AAA_21"/>
    <property type="match status" value="1"/>
</dbReference>
<dbReference type="OrthoDB" id="308933at2"/>
<feature type="domain" description="Rad50/SbcC-type AAA" evidence="2">
    <location>
        <begin position="232"/>
        <end position="277"/>
    </location>
</feature>
<evidence type="ECO:0000259" key="1">
    <source>
        <dbReference type="Pfam" id="PF13304"/>
    </source>
</evidence>
<accession>A0A402A5C5</accession>
<organism evidence="3 4">
    <name type="scientific">Tengunoibacter tsumagoiensis</name>
    <dbReference type="NCBI Taxonomy" id="2014871"/>
    <lineage>
        <taxon>Bacteria</taxon>
        <taxon>Bacillati</taxon>
        <taxon>Chloroflexota</taxon>
        <taxon>Ktedonobacteria</taxon>
        <taxon>Ktedonobacterales</taxon>
        <taxon>Dictyobacteraceae</taxon>
        <taxon>Tengunoibacter</taxon>
    </lineage>
</organism>
<dbReference type="InterPro" id="IPR003959">
    <property type="entry name" value="ATPase_AAA_core"/>
</dbReference>
<dbReference type="PANTHER" id="PTHR32182">
    <property type="entry name" value="DNA REPLICATION AND REPAIR PROTEIN RECF"/>
    <property type="match status" value="1"/>
</dbReference>
<dbReference type="GO" id="GO:0005524">
    <property type="term" value="F:ATP binding"/>
    <property type="evidence" value="ECO:0007669"/>
    <property type="project" value="InterPro"/>
</dbReference>
<proteinExistence type="predicted"/>